<dbReference type="PANTHER" id="PTHR22916:SF3">
    <property type="entry name" value="UDP-GLCNAC:BETAGAL BETA-1,3-N-ACETYLGLUCOSAMINYLTRANSFERASE-LIKE PROTEIN 1"/>
    <property type="match status" value="1"/>
</dbReference>
<evidence type="ECO:0000313" key="3">
    <source>
        <dbReference type="Proteomes" id="UP000237025"/>
    </source>
</evidence>
<accession>A0ABX4ZXX6</accession>
<dbReference type="InterPro" id="IPR029044">
    <property type="entry name" value="Nucleotide-diphossugar_trans"/>
</dbReference>
<dbReference type="SUPFAM" id="SSF53448">
    <property type="entry name" value="Nucleotide-diphospho-sugar transferases"/>
    <property type="match status" value="1"/>
</dbReference>
<feature type="domain" description="Glycosyltransferase 2-like" evidence="1">
    <location>
        <begin position="7"/>
        <end position="147"/>
    </location>
</feature>
<evidence type="ECO:0000259" key="1">
    <source>
        <dbReference type="Pfam" id="PF00535"/>
    </source>
</evidence>
<name>A0ABX4ZXX6_9ENTR</name>
<dbReference type="PANTHER" id="PTHR22916">
    <property type="entry name" value="GLYCOSYLTRANSFERASE"/>
    <property type="match status" value="1"/>
</dbReference>
<dbReference type="InterPro" id="IPR001173">
    <property type="entry name" value="Glyco_trans_2-like"/>
</dbReference>
<gene>
    <name evidence="2" type="ORF">C3712_17885</name>
</gene>
<dbReference type="RefSeq" id="WP_103950053.1">
    <property type="nucleotide sequence ID" value="NZ_PQVT01000017.1"/>
</dbReference>
<reference evidence="2 3" key="1">
    <citation type="submission" date="2018-02" db="EMBL/GenBank/DDBJ databases">
        <title>Lelliotia aquatilis sp. nov., isolated from drinking water.</title>
        <authorList>
            <person name="Kaempfer P."/>
            <person name="Glaeser S."/>
            <person name="Exner M."/>
            <person name="Doijad S."/>
            <person name="Chakraborty T."/>
        </authorList>
    </citation>
    <scope>NUCLEOTIDE SEQUENCE [LARGE SCALE GENOMIC DNA]</scope>
    <source>
        <strain evidence="2 3">6331-17</strain>
    </source>
</reference>
<dbReference type="Proteomes" id="UP000237025">
    <property type="component" value="Unassembled WGS sequence"/>
</dbReference>
<dbReference type="Gene3D" id="3.90.550.10">
    <property type="entry name" value="Spore Coat Polysaccharide Biosynthesis Protein SpsA, Chain A"/>
    <property type="match status" value="1"/>
</dbReference>
<organism evidence="2 3">
    <name type="scientific">Lelliottia aquatilis</name>
    <dbReference type="NCBI Taxonomy" id="2080838"/>
    <lineage>
        <taxon>Bacteria</taxon>
        <taxon>Pseudomonadati</taxon>
        <taxon>Pseudomonadota</taxon>
        <taxon>Gammaproteobacteria</taxon>
        <taxon>Enterobacterales</taxon>
        <taxon>Enterobacteriaceae</taxon>
        <taxon>Lelliottia</taxon>
    </lineage>
</organism>
<protein>
    <recommendedName>
        <fullName evidence="1">Glycosyltransferase 2-like domain-containing protein</fullName>
    </recommendedName>
</protein>
<keyword evidence="3" id="KW-1185">Reference proteome</keyword>
<sequence length="358" mass="41153">MSQYDISIILPVYNVGPFLERCLDSLLAQRCQKMEIIAINDGSTDNSLEILEYYSSRSAVLKIVNQENKGLAAVRNTGMSLATGKYIYCVDSDDYLAPKCVETIINEMERHQLDVLFFSTHLECEEDLLYLHSASSYYQRPRAVINKKIDAQTFFNTCITERVKTAQGYSVVIWGYAWRREQYPGLRFHTRYYEDEYFTTALLLGQPKAKVRCIADRLYHHRLRSGSITTSTDKVKRTLAILDTYRLLLPIAGEVTDKHTWQCLGSYIEILYLDAVKHNLPQVIPVFSAQKMIHFLAANLHELYVNSTTENGLVIMLLIVDKIARDAGLMDEKEILDALKRIRLAIDNKRELVKMISQ</sequence>
<dbReference type="Pfam" id="PF00535">
    <property type="entry name" value="Glycos_transf_2"/>
    <property type="match status" value="1"/>
</dbReference>
<comment type="caution">
    <text evidence="2">The sequence shown here is derived from an EMBL/GenBank/DDBJ whole genome shotgun (WGS) entry which is preliminary data.</text>
</comment>
<evidence type="ECO:0000313" key="2">
    <source>
        <dbReference type="EMBL" id="POZ20756.1"/>
    </source>
</evidence>
<proteinExistence type="predicted"/>
<dbReference type="CDD" id="cd00761">
    <property type="entry name" value="Glyco_tranf_GTA_type"/>
    <property type="match status" value="1"/>
</dbReference>
<dbReference type="EMBL" id="PQVW01000016">
    <property type="protein sequence ID" value="POZ20756.1"/>
    <property type="molecule type" value="Genomic_DNA"/>
</dbReference>